<evidence type="ECO:0000313" key="13">
    <source>
        <dbReference type="EMBL" id="KAK9905960.1"/>
    </source>
</evidence>
<dbReference type="InterPro" id="IPR050059">
    <property type="entry name" value="ATP_synthase_B_chain"/>
</dbReference>
<evidence type="ECO:0000256" key="7">
    <source>
        <dbReference type="ARBA" id="ARBA00022989"/>
    </source>
</evidence>
<keyword evidence="14" id="KW-1185">Reference proteome</keyword>
<dbReference type="PANTHER" id="PTHR33445:SF2">
    <property type="entry name" value="ATP SYNTHASE SUBUNIT B', CHLOROPLASTIC"/>
    <property type="match status" value="1"/>
</dbReference>
<dbReference type="InterPro" id="IPR002146">
    <property type="entry name" value="ATP_synth_b/b'su_bac/chlpt"/>
</dbReference>
<evidence type="ECO:0000256" key="1">
    <source>
        <dbReference type="ARBA" id="ARBA00004167"/>
    </source>
</evidence>
<comment type="similarity">
    <text evidence="2 11">Belongs to the ATPase B chain family.</text>
</comment>
<evidence type="ECO:0000256" key="9">
    <source>
        <dbReference type="ARBA" id="ARBA00023136"/>
    </source>
</evidence>
<keyword evidence="8 11" id="KW-0406">Ion transport</keyword>
<reference evidence="13 14" key="1">
    <citation type="journal article" date="2024" name="Nat. Commun.">
        <title>Phylogenomics reveals the evolutionary origins of lichenization in chlorophyte algae.</title>
        <authorList>
            <person name="Puginier C."/>
            <person name="Libourel C."/>
            <person name="Otte J."/>
            <person name="Skaloud P."/>
            <person name="Haon M."/>
            <person name="Grisel S."/>
            <person name="Petersen M."/>
            <person name="Berrin J.G."/>
            <person name="Delaux P.M."/>
            <person name="Dal Grande F."/>
            <person name="Keller J."/>
        </authorList>
    </citation>
    <scope>NUCLEOTIDE SEQUENCE [LARGE SCALE GENOMIC DNA]</scope>
    <source>
        <strain evidence="13 14">SAG 216-7</strain>
    </source>
</reference>
<sequence>MAAMIAHPVCLRPLAGSARTSQAAQGRAIHLVVRAGAPKAEGVRAAAKAVREAQLPAFVRPAALAAITNALMALPAHAEAGKIFDFNLTLPIMAAQFLLLMVFLDKSWFTPVGKVLDERDGYIREQLKKFKGNDDEILSKQQAAEKVLSEARAAAQKQIQEAKAEATAKSEKRLAEVKAKIDKELASALAVLDKEKQAALSDLDSQVDRLAADVLARVLPEGVKL</sequence>
<keyword evidence="7" id="KW-1133">Transmembrane helix</keyword>
<evidence type="ECO:0000256" key="2">
    <source>
        <dbReference type="ARBA" id="ARBA00005513"/>
    </source>
</evidence>
<dbReference type="CDD" id="cd06503">
    <property type="entry name" value="ATP-synt_Fo_b"/>
    <property type="match status" value="1"/>
</dbReference>
<evidence type="ECO:0000256" key="3">
    <source>
        <dbReference type="ARBA" id="ARBA00022448"/>
    </source>
</evidence>
<evidence type="ECO:0000256" key="5">
    <source>
        <dbReference type="ARBA" id="ARBA00022692"/>
    </source>
</evidence>
<evidence type="ECO:0000256" key="10">
    <source>
        <dbReference type="ARBA" id="ARBA00025198"/>
    </source>
</evidence>
<evidence type="ECO:0000256" key="8">
    <source>
        <dbReference type="ARBA" id="ARBA00023065"/>
    </source>
</evidence>
<comment type="subcellular location">
    <subcellularLocation>
        <location evidence="1">Membrane</location>
        <topology evidence="1">Single-pass membrane protein</topology>
    </subcellularLocation>
</comment>
<evidence type="ECO:0000256" key="11">
    <source>
        <dbReference type="RuleBase" id="RU003848"/>
    </source>
</evidence>
<feature type="coiled-coil region" evidence="12">
    <location>
        <begin position="145"/>
        <end position="172"/>
    </location>
</feature>
<accession>A0ABR2YIJ7</accession>
<dbReference type="Proteomes" id="UP001491310">
    <property type="component" value="Unassembled WGS sequence"/>
</dbReference>
<dbReference type="HAMAP" id="MF_01399">
    <property type="entry name" value="ATP_synth_bprime"/>
    <property type="match status" value="1"/>
</dbReference>
<dbReference type="Pfam" id="PF00430">
    <property type="entry name" value="ATP-synt_B"/>
    <property type="match status" value="1"/>
</dbReference>
<keyword evidence="3 11" id="KW-0813">Transport</keyword>
<organism evidence="13 14">
    <name type="scientific">Coccomyxa subellipsoidea</name>
    <dbReference type="NCBI Taxonomy" id="248742"/>
    <lineage>
        <taxon>Eukaryota</taxon>
        <taxon>Viridiplantae</taxon>
        <taxon>Chlorophyta</taxon>
        <taxon>core chlorophytes</taxon>
        <taxon>Trebouxiophyceae</taxon>
        <taxon>Trebouxiophyceae incertae sedis</taxon>
        <taxon>Coccomyxaceae</taxon>
        <taxon>Coccomyxa</taxon>
    </lineage>
</organism>
<keyword evidence="5 11" id="KW-0812">Transmembrane</keyword>
<keyword evidence="9" id="KW-0472">Membrane</keyword>
<evidence type="ECO:0000256" key="4">
    <source>
        <dbReference type="ARBA" id="ARBA00022547"/>
    </source>
</evidence>
<name>A0ABR2YIJ7_9CHLO</name>
<keyword evidence="4 11" id="KW-0138">CF(0)</keyword>
<dbReference type="PANTHER" id="PTHR33445">
    <property type="entry name" value="ATP SYNTHASE SUBUNIT B', CHLOROPLASTIC"/>
    <property type="match status" value="1"/>
</dbReference>
<gene>
    <name evidence="13" type="ORF">WJX75_009623</name>
</gene>
<comment type="caution">
    <text evidence="13">The sequence shown here is derived from an EMBL/GenBank/DDBJ whole genome shotgun (WGS) entry which is preliminary data.</text>
</comment>
<dbReference type="EMBL" id="JALJOT010000011">
    <property type="protein sequence ID" value="KAK9905960.1"/>
    <property type="molecule type" value="Genomic_DNA"/>
</dbReference>
<dbReference type="HAMAP" id="MF_01398">
    <property type="entry name" value="ATP_synth_b_bprime"/>
    <property type="match status" value="1"/>
</dbReference>
<proteinExistence type="inferred from homology"/>
<evidence type="ECO:0000256" key="12">
    <source>
        <dbReference type="SAM" id="Coils"/>
    </source>
</evidence>
<evidence type="ECO:0000256" key="6">
    <source>
        <dbReference type="ARBA" id="ARBA00022781"/>
    </source>
</evidence>
<dbReference type="InterPro" id="IPR034679">
    <property type="entry name" value="ATP_synth_b"/>
</dbReference>
<evidence type="ECO:0000313" key="14">
    <source>
        <dbReference type="Proteomes" id="UP001491310"/>
    </source>
</evidence>
<keyword evidence="12" id="KW-0175">Coiled coil</keyword>
<keyword evidence="6 11" id="KW-0375">Hydrogen ion transport</keyword>
<protein>
    <submittedName>
        <fullName evidence="13">Uncharacterized protein</fullName>
    </submittedName>
</protein>
<comment type="function">
    <text evidence="10">F(1)F(0) ATP synthase produces ATP from ADP in the presence of a proton or sodium gradient. F-type ATPases consist of two structural domains, F(1) containing the extramembraneous catalytic core and F(0) containing the membrane proton channel, linked together by a central stalk and a peripheral stalk. During catalysis, ATP synthesis in the catalytic domain of F(1) is coupled via a rotary mechanism of the central stalk subunits to proton translocation.</text>
</comment>